<keyword evidence="2" id="KW-1185">Reference proteome</keyword>
<evidence type="ECO:0008006" key="3">
    <source>
        <dbReference type="Google" id="ProtNLM"/>
    </source>
</evidence>
<dbReference type="SUPFAM" id="SSF53474">
    <property type="entry name" value="alpha/beta-Hydrolases"/>
    <property type="match status" value="1"/>
</dbReference>
<proteinExistence type="predicted"/>
<protein>
    <recommendedName>
        <fullName evidence="3">Alpha/beta hydrolase</fullName>
    </recommendedName>
</protein>
<evidence type="ECO:0000313" key="2">
    <source>
        <dbReference type="Proteomes" id="UP000661507"/>
    </source>
</evidence>
<reference evidence="1" key="1">
    <citation type="journal article" date="2014" name="Int. J. Syst. Evol. Microbiol.">
        <title>Complete genome sequence of Corynebacterium casei LMG S-19264T (=DSM 44701T), isolated from a smear-ripened cheese.</title>
        <authorList>
            <consortium name="US DOE Joint Genome Institute (JGI-PGF)"/>
            <person name="Walter F."/>
            <person name="Albersmeier A."/>
            <person name="Kalinowski J."/>
            <person name="Ruckert C."/>
        </authorList>
    </citation>
    <scope>NUCLEOTIDE SEQUENCE</scope>
    <source>
        <strain evidence="1">CGMCC 1.3617</strain>
    </source>
</reference>
<comment type="caution">
    <text evidence="1">The sequence shown here is derived from an EMBL/GenBank/DDBJ whole genome shotgun (WGS) entry which is preliminary data.</text>
</comment>
<dbReference type="EMBL" id="BMKW01000002">
    <property type="protein sequence ID" value="GGJ06726.1"/>
    <property type="molecule type" value="Genomic_DNA"/>
</dbReference>
<dbReference type="RefSeq" id="WP_188965994.1">
    <property type="nucleotide sequence ID" value="NZ_BMKW01000002.1"/>
</dbReference>
<sequence>MILPVASMPIGNSDLRLDGQRVLLVYGLMGELVAAFQPFGLEYMHPLADWLRAQGAVPSVVKLRTAESVSANAARLRTELLADPAPALVIAHSKGGLEALAALLDPAAQAHCVGFLAMQSPFYGSPIADVVIGAKPLEAAAGGLARMLRIGSEEGVRDLTTSARRAWMAAAEAPIARLIAALPVCCVATALEDGQAQGRERLHLAAAQWMERRGYGPNDGLVPVDSALIPGARHVVLPGSHIASVSRGPGRDPVAVMRAGLEALFAGSGGIVATGAFPPAS</sequence>
<organism evidence="1 2">
    <name type="scientific">Neoroseomonas lacus</name>
    <dbReference type="NCBI Taxonomy" id="287609"/>
    <lineage>
        <taxon>Bacteria</taxon>
        <taxon>Pseudomonadati</taxon>
        <taxon>Pseudomonadota</taxon>
        <taxon>Alphaproteobacteria</taxon>
        <taxon>Acetobacterales</taxon>
        <taxon>Acetobacteraceae</taxon>
        <taxon>Neoroseomonas</taxon>
    </lineage>
</organism>
<dbReference type="Proteomes" id="UP000661507">
    <property type="component" value="Unassembled WGS sequence"/>
</dbReference>
<evidence type="ECO:0000313" key="1">
    <source>
        <dbReference type="EMBL" id="GGJ06726.1"/>
    </source>
</evidence>
<name>A0A917NLH9_9PROT</name>
<accession>A0A917NLH9</accession>
<dbReference type="AlphaFoldDB" id="A0A917NLH9"/>
<gene>
    <name evidence="1" type="ORF">GCM10011320_12050</name>
</gene>
<dbReference type="Gene3D" id="3.40.50.1820">
    <property type="entry name" value="alpha/beta hydrolase"/>
    <property type="match status" value="1"/>
</dbReference>
<dbReference type="InterPro" id="IPR029058">
    <property type="entry name" value="AB_hydrolase_fold"/>
</dbReference>
<reference evidence="1" key="2">
    <citation type="submission" date="2020-09" db="EMBL/GenBank/DDBJ databases">
        <authorList>
            <person name="Sun Q."/>
            <person name="Zhou Y."/>
        </authorList>
    </citation>
    <scope>NUCLEOTIDE SEQUENCE</scope>
    <source>
        <strain evidence="1">CGMCC 1.3617</strain>
    </source>
</reference>